<dbReference type="RefSeq" id="WP_155731842.1">
    <property type="nucleotide sequence ID" value="NZ_AUXZ01000105.1"/>
</dbReference>
<accession>A0A162ABI2</accession>
<evidence type="ECO:0000313" key="2">
    <source>
        <dbReference type="Proteomes" id="UP000076503"/>
    </source>
</evidence>
<organism evidence="1 2">
    <name type="scientific">Pseudoalteromonas luteoviolacea H33</name>
    <dbReference type="NCBI Taxonomy" id="1365251"/>
    <lineage>
        <taxon>Bacteria</taxon>
        <taxon>Pseudomonadati</taxon>
        <taxon>Pseudomonadota</taxon>
        <taxon>Gammaproteobacteria</taxon>
        <taxon>Alteromonadales</taxon>
        <taxon>Pseudoalteromonadaceae</taxon>
        <taxon>Pseudoalteromonas</taxon>
    </lineage>
</organism>
<protein>
    <submittedName>
        <fullName evidence="1">Uncharacterized protein</fullName>
    </submittedName>
</protein>
<dbReference type="PATRIC" id="fig|1365251.3.peg.4246"/>
<dbReference type="AlphaFoldDB" id="A0A162ABI2"/>
<dbReference type="OrthoDB" id="6309040at2"/>
<evidence type="ECO:0000313" key="1">
    <source>
        <dbReference type="EMBL" id="KZN47083.1"/>
    </source>
</evidence>
<dbReference type="Proteomes" id="UP000076503">
    <property type="component" value="Unassembled WGS sequence"/>
</dbReference>
<dbReference type="EMBL" id="AUXZ01000105">
    <property type="protein sequence ID" value="KZN47083.1"/>
    <property type="molecule type" value="Genomic_DNA"/>
</dbReference>
<comment type="caution">
    <text evidence="1">The sequence shown here is derived from an EMBL/GenBank/DDBJ whole genome shotgun (WGS) entry which is preliminary data.</text>
</comment>
<reference evidence="1 2" key="1">
    <citation type="submission" date="2013-07" db="EMBL/GenBank/DDBJ databases">
        <title>Comparative Genomic and Metabolomic Analysis of Twelve Strains of Pseudoalteromonas luteoviolacea.</title>
        <authorList>
            <person name="Vynne N.G."/>
            <person name="Mansson M."/>
            <person name="Gram L."/>
        </authorList>
    </citation>
    <scope>NUCLEOTIDE SEQUENCE [LARGE SCALE GENOMIC DNA]</scope>
    <source>
        <strain evidence="1 2">H33</strain>
    </source>
</reference>
<sequence length="47" mass="5330">MNLKKKNLKQLSEDLHLNPKQADMVAGGAMPPMRLMCTTTIDTEMKR</sequence>
<proteinExistence type="predicted"/>
<gene>
    <name evidence="1" type="ORF">N476_23870</name>
</gene>
<name>A0A162ABI2_9GAMM</name>